<proteinExistence type="predicted"/>
<dbReference type="EMBL" id="CP000928">
    <property type="protein sequence ID" value="ABZ74285.1"/>
    <property type="molecule type" value="Genomic_DNA"/>
</dbReference>
<reference evidence="2" key="1">
    <citation type="submission" date="2008-01" db="EMBL/GenBank/DDBJ databases">
        <title>Complete sequence of plasmid1 pCAUL01 of Caulobacter sp. K31.</title>
        <authorList>
            <consortium name="US DOE Joint Genome Institute"/>
            <person name="Copeland A."/>
            <person name="Lucas S."/>
            <person name="Lapidus A."/>
            <person name="Barry K."/>
            <person name="Glavina del Rio T."/>
            <person name="Dalin E."/>
            <person name="Tice H."/>
            <person name="Pitluck S."/>
            <person name="Bruce D."/>
            <person name="Goodwin L."/>
            <person name="Thompson L.S."/>
            <person name="Brettin T."/>
            <person name="Detter J.C."/>
            <person name="Han C."/>
            <person name="Schmutz J."/>
            <person name="Larimer F."/>
            <person name="Land M."/>
            <person name="Hauser L."/>
            <person name="Kyrpides N."/>
            <person name="Kim E."/>
            <person name="Stephens C."/>
            <person name="Richardson P."/>
        </authorList>
    </citation>
    <scope>NUCLEOTIDE SEQUENCE [LARGE SCALE GENOMIC DNA]</scope>
    <source>
        <strain evidence="2">K31</strain>
        <plasmid evidence="2">pCAUL01</plasmid>
    </source>
</reference>
<feature type="transmembrane region" description="Helical" evidence="1">
    <location>
        <begin position="47"/>
        <end position="68"/>
    </location>
</feature>
<keyword evidence="1" id="KW-0472">Membrane</keyword>
<feature type="transmembrane region" description="Helical" evidence="1">
    <location>
        <begin position="9"/>
        <end position="35"/>
    </location>
</feature>
<dbReference type="KEGG" id="cak:Caul_5165"/>
<accession>B0T9B0</accession>
<name>B0T9B0_CAUSK</name>
<sequence length="73" mass="7792">MYVSRLEKLILEIGLLGSMALGAVGGSGLVVFMFVMQLPVSHRAVDLSGCLVASSLVGMAIFAIPYFCTEVRR</sequence>
<evidence type="ECO:0000256" key="1">
    <source>
        <dbReference type="SAM" id="Phobius"/>
    </source>
</evidence>
<protein>
    <submittedName>
        <fullName evidence="2">Uncharacterized protein</fullName>
    </submittedName>
</protein>
<geneLocation type="plasmid" evidence="2">
    <name>pCAUL01</name>
</geneLocation>
<keyword evidence="1" id="KW-0812">Transmembrane</keyword>
<dbReference type="HOGENOM" id="CLU_2697851_0_0_5"/>
<keyword evidence="2" id="KW-0614">Plasmid</keyword>
<evidence type="ECO:0000313" key="2">
    <source>
        <dbReference type="EMBL" id="ABZ74285.1"/>
    </source>
</evidence>
<keyword evidence="1" id="KW-1133">Transmembrane helix</keyword>
<dbReference type="AlphaFoldDB" id="B0T9B0"/>
<gene>
    <name evidence="2" type="ordered locus">Caul_5165</name>
</gene>
<organism evidence="2">
    <name type="scientific">Caulobacter sp. (strain K31)</name>
    <dbReference type="NCBI Taxonomy" id="366602"/>
    <lineage>
        <taxon>Bacteria</taxon>
        <taxon>Pseudomonadati</taxon>
        <taxon>Pseudomonadota</taxon>
        <taxon>Alphaproteobacteria</taxon>
        <taxon>Caulobacterales</taxon>
        <taxon>Caulobacteraceae</taxon>
        <taxon>Caulobacter</taxon>
    </lineage>
</organism>